<keyword evidence="4" id="KW-1185">Reference proteome</keyword>
<dbReference type="AlphaFoldDB" id="A0A4R2JY95"/>
<protein>
    <recommendedName>
        <fullName evidence="5">LPXTG-motif cell wall-anchored protein</fullName>
    </recommendedName>
</protein>
<feature type="signal peptide" evidence="2">
    <location>
        <begin position="1"/>
        <end position="26"/>
    </location>
</feature>
<evidence type="ECO:0008006" key="5">
    <source>
        <dbReference type="Google" id="ProtNLM"/>
    </source>
</evidence>
<proteinExistence type="predicted"/>
<name>A0A4R2JY95_9PSEU</name>
<keyword evidence="1" id="KW-1133">Transmembrane helix</keyword>
<evidence type="ECO:0000313" key="4">
    <source>
        <dbReference type="Proteomes" id="UP000295680"/>
    </source>
</evidence>
<dbReference type="RefSeq" id="WP_132112049.1">
    <property type="nucleotide sequence ID" value="NZ_SLWS01000001.1"/>
</dbReference>
<comment type="caution">
    <text evidence="3">The sequence shown here is derived from an EMBL/GenBank/DDBJ whole genome shotgun (WGS) entry which is preliminary data.</text>
</comment>
<reference evidence="3 4" key="1">
    <citation type="submission" date="2019-03" db="EMBL/GenBank/DDBJ databases">
        <title>Genomic Encyclopedia of Type Strains, Phase IV (KMG-IV): sequencing the most valuable type-strain genomes for metagenomic binning, comparative biology and taxonomic classification.</title>
        <authorList>
            <person name="Goeker M."/>
        </authorList>
    </citation>
    <scope>NUCLEOTIDE SEQUENCE [LARGE SCALE GENOMIC DNA]</scope>
    <source>
        <strain evidence="3 4">DSM 45934</strain>
    </source>
</reference>
<dbReference type="EMBL" id="SLWS01000001">
    <property type="protein sequence ID" value="TCO65573.1"/>
    <property type="molecule type" value="Genomic_DNA"/>
</dbReference>
<sequence length="89" mass="9133">MARTVSKALLACVFALLMLVPAQATAAPGRPIGHVQAPPGPDIPKAPTVDDAAQSKDKLVIGVVAVVLLGIVIYGHRLRSKRKKASGGS</sequence>
<feature type="transmembrane region" description="Helical" evidence="1">
    <location>
        <begin position="59"/>
        <end position="76"/>
    </location>
</feature>
<keyword evidence="1" id="KW-0812">Transmembrane</keyword>
<organism evidence="3 4">
    <name type="scientific">Actinocrispum wychmicini</name>
    <dbReference type="NCBI Taxonomy" id="1213861"/>
    <lineage>
        <taxon>Bacteria</taxon>
        <taxon>Bacillati</taxon>
        <taxon>Actinomycetota</taxon>
        <taxon>Actinomycetes</taxon>
        <taxon>Pseudonocardiales</taxon>
        <taxon>Pseudonocardiaceae</taxon>
        <taxon>Actinocrispum</taxon>
    </lineage>
</organism>
<dbReference type="Proteomes" id="UP000295680">
    <property type="component" value="Unassembled WGS sequence"/>
</dbReference>
<evidence type="ECO:0000313" key="3">
    <source>
        <dbReference type="EMBL" id="TCO65573.1"/>
    </source>
</evidence>
<feature type="chain" id="PRO_5020384309" description="LPXTG-motif cell wall-anchored protein" evidence="2">
    <location>
        <begin position="27"/>
        <end position="89"/>
    </location>
</feature>
<keyword evidence="1" id="KW-0472">Membrane</keyword>
<accession>A0A4R2JY95</accession>
<evidence type="ECO:0000256" key="1">
    <source>
        <dbReference type="SAM" id="Phobius"/>
    </source>
</evidence>
<evidence type="ECO:0000256" key="2">
    <source>
        <dbReference type="SAM" id="SignalP"/>
    </source>
</evidence>
<keyword evidence="2" id="KW-0732">Signal</keyword>
<gene>
    <name evidence="3" type="ORF">EV192_1011365</name>
</gene>